<accession>A0A9P4MAG4</accession>
<proteinExistence type="predicted"/>
<dbReference type="Gene3D" id="3.30.710.10">
    <property type="entry name" value="Potassium Channel Kv1.1, Chain A"/>
    <property type="match status" value="1"/>
</dbReference>
<sequence>MGNQISKGCPTQEALMLKQKDPTLFGGEFVNIVVGNRGYTFRGRLISFASSYFDGIIHDSVANYTNKPLVLKNTKNEVFEVFLFWLYTGQLFEDMGATKAQHPDFRKLLCEVWVFADKCGIPALKNTIIDILIDLWLAGSDDLVCYVQYIYENTSAGADLRKLAVDMVALWWYSLADWVESAIEEKTIEGRQEFLQDLIIRRRAHEGPHEYARCEICRQSNKRSACSVRKCEYHDHDSPGRLRSGLEP</sequence>
<dbReference type="EMBL" id="ML978124">
    <property type="protein sequence ID" value="KAF2100347.1"/>
    <property type="molecule type" value="Genomic_DNA"/>
</dbReference>
<dbReference type="OrthoDB" id="194443at2759"/>
<dbReference type="InterPro" id="IPR000210">
    <property type="entry name" value="BTB/POZ_dom"/>
</dbReference>
<dbReference type="PANTHER" id="PTHR47843">
    <property type="entry name" value="BTB DOMAIN-CONTAINING PROTEIN-RELATED"/>
    <property type="match status" value="1"/>
</dbReference>
<evidence type="ECO:0000313" key="3">
    <source>
        <dbReference type="Proteomes" id="UP000799772"/>
    </source>
</evidence>
<keyword evidence="3" id="KW-1185">Reference proteome</keyword>
<dbReference type="SUPFAM" id="SSF54695">
    <property type="entry name" value="POZ domain"/>
    <property type="match status" value="1"/>
</dbReference>
<evidence type="ECO:0000259" key="1">
    <source>
        <dbReference type="PROSITE" id="PS50097"/>
    </source>
</evidence>
<reference evidence="2" key="1">
    <citation type="journal article" date="2020" name="Stud. Mycol.">
        <title>101 Dothideomycetes genomes: a test case for predicting lifestyles and emergence of pathogens.</title>
        <authorList>
            <person name="Haridas S."/>
            <person name="Albert R."/>
            <person name="Binder M."/>
            <person name="Bloem J."/>
            <person name="Labutti K."/>
            <person name="Salamov A."/>
            <person name="Andreopoulos B."/>
            <person name="Baker S."/>
            <person name="Barry K."/>
            <person name="Bills G."/>
            <person name="Bluhm B."/>
            <person name="Cannon C."/>
            <person name="Castanera R."/>
            <person name="Culley D."/>
            <person name="Daum C."/>
            <person name="Ezra D."/>
            <person name="Gonzalez J."/>
            <person name="Henrissat B."/>
            <person name="Kuo A."/>
            <person name="Liang C."/>
            <person name="Lipzen A."/>
            <person name="Lutzoni F."/>
            <person name="Magnuson J."/>
            <person name="Mondo S."/>
            <person name="Nolan M."/>
            <person name="Ohm R."/>
            <person name="Pangilinan J."/>
            <person name="Park H.-J."/>
            <person name="Ramirez L."/>
            <person name="Alfaro M."/>
            <person name="Sun H."/>
            <person name="Tritt A."/>
            <person name="Yoshinaga Y."/>
            <person name="Zwiers L.-H."/>
            <person name="Turgeon B."/>
            <person name="Goodwin S."/>
            <person name="Spatafora J."/>
            <person name="Crous P."/>
            <person name="Grigoriev I."/>
        </authorList>
    </citation>
    <scope>NUCLEOTIDE SEQUENCE</scope>
    <source>
        <strain evidence="2">CBS 133067</strain>
    </source>
</reference>
<organism evidence="2 3">
    <name type="scientific">Rhizodiscina lignyota</name>
    <dbReference type="NCBI Taxonomy" id="1504668"/>
    <lineage>
        <taxon>Eukaryota</taxon>
        <taxon>Fungi</taxon>
        <taxon>Dikarya</taxon>
        <taxon>Ascomycota</taxon>
        <taxon>Pezizomycotina</taxon>
        <taxon>Dothideomycetes</taxon>
        <taxon>Pleosporomycetidae</taxon>
        <taxon>Aulographales</taxon>
        <taxon>Rhizodiscinaceae</taxon>
        <taxon>Rhizodiscina</taxon>
    </lineage>
</organism>
<dbReference type="AlphaFoldDB" id="A0A9P4MAG4"/>
<name>A0A9P4MAG4_9PEZI</name>
<dbReference type="PROSITE" id="PS50097">
    <property type="entry name" value="BTB"/>
    <property type="match status" value="1"/>
</dbReference>
<comment type="caution">
    <text evidence="2">The sequence shown here is derived from an EMBL/GenBank/DDBJ whole genome shotgun (WGS) entry which is preliminary data.</text>
</comment>
<feature type="domain" description="BTB" evidence="1">
    <location>
        <begin position="28"/>
        <end position="95"/>
    </location>
</feature>
<dbReference type="InterPro" id="IPR011333">
    <property type="entry name" value="SKP1/BTB/POZ_sf"/>
</dbReference>
<protein>
    <recommendedName>
        <fullName evidence="1">BTB domain-containing protein</fullName>
    </recommendedName>
</protein>
<dbReference type="Proteomes" id="UP000799772">
    <property type="component" value="Unassembled WGS sequence"/>
</dbReference>
<dbReference type="PANTHER" id="PTHR47843:SF2">
    <property type="entry name" value="BTB DOMAIN-CONTAINING PROTEIN"/>
    <property type="match status" value="1"/>
</dbReference>
<evidence type="ECO:0000313" key="2">
    <source>
        <dbReference type="EMBL" id="KAF2100347.1"/>
    </source>
</evidence>
<gene>
    <name evidence="2" type="ORF">NA57DRAFT_54439</name>
</gene>